<dbReference type="EMBL" id="CP081070">
    <property type="protein sequence ID" value="UWQ53059.1"/>
    <property type="molecule type" value="Genomic_DNA"/>
</dbReference>
<accession>A0A9Q9HH87</accession>
<dbReference type="KEGG" id="lcae:K3721_13715"/>
<evidence type="ECO:0000313" key="3">
    <source>
        <dbReference type="Proteomes" id="UP001058713"/>
    </source>
</evidence>
<feature type="region of interest" description="Disordered" evidence="1">
    <location>
        <begin position="101"/>
        <end position="121"/>
    </location>
</feature>
<evidence type="ECO:0000313" key="2">
    <source>
        <dbReference type="EMBL" id="UWQ53059.1"/>
    </source>
</evidence>
<sequence length="121" mass="13378">MAKNAFALPEKPGHHRRKSKNSPQTQGNLLPPSRVSDAALPLRKRFAQPESLTICSFAARRKRARRLCDAVTGAAAIVKAPAVQTILCQALYGTRLQCTGPDSIERRRKKDQNPIVKQQAH</sequence>
<dbReference type="AlphaFoldDB" id="A0A9Q9HH87"/>
<evidence type="ECO:0000256" key="1">
    <source>
        <dbReference type="SAM" id="MobiDB-lite"/>
    </source>
</evidence>
<organism evidence="2 3">
    <name type="scientific">Leisingera caerulea</name>
    <name type="common">Phaeobacter caeruleus</name>
    <dbReference type="NCBI Taxonomy" id="506591"/>
    <lineage>
        <taxon>Bacteria</taxon>
        <taxon>Pseudomonadati</taxon>
        <taxon>Pseudomonadota</taxon>
        <taxon>Alphaproteobacteria</taxon>
        <taxon>Rhodobacterales</taxon>
        <taxon>Roseobacteraceae</taxon>
        <taxon>Leisingera</taxon>
    </lineage>
</organism>
<gene>
    <name evidence="2" type="ORF">K3721_13715</name>
</gene>
<name>A0A9Q9HH87_LEICA</name>
<reference evidence="2" key="1">
    <citation type="submission" date="2021-08" db="EMBL/GenBank/DDBJ databases">
        <authorList>
            <person name="Nwanade C."/>
            <person name="Wang M."/>
            <person name="Masoudi A."/>
            <person name="Yu Z."/>
            <person name="Liu J."/>
        </authorList>
    </citation>
    <scope>NUCLEOTIDE SEQUENCE</scope>
    <source>
        <strain evidence="2">S122</strain>
    </source>
</reference>
<dbReference type="Proteomes" id="UP001058713">
    <property type="component" value="Chromosome"/>
</dbReference>
<feature type="region of interest" description="Disordered" evidence="1">
    <location>
        <begin position="1"/>
        <end position="34"/>
    </location>
</feature>
<dbReference type="RefSeq" id="WP_259970776.1">
    <property type="nucleotide sequence ID" value="NZ_CP081070.1"/>
</dbReference>
<proteinExistence type="predicted"/>
<protein>
    <submittedName>
        <fullName evidence="2">Uncharacterized protein</fullName>
    </submittedName>
</protein>